<evidence type="ECO:0000256" key="2">
    <source>
        <dbReference type="ARBA" id="ARBA00023134"/>
    </source>
</evidence>
<dbReference type="PROSITE" id="PS51722">
    <property type="entry name" value="G_TR_2"/>
    <property type="match status" value="1"/>
</dbReference>
<dbReference type="FunFam" id="3.30.230.10:FF:000003">
    <property type="entry name" value="Elongation factor G"/>
    <property type="match status" value="1"/>
</dbReference>
<protein>
    <submittedName>
        <fullName evidence="4">Elongation factor G</fullName>
    </submittedName>
</protein>
<dbReference type="PRINTS" id="PR00315">
    <property type="entry name" value="ELONGATNFCT"/>
</dbReference>
<name>A0A9D1GA52_9FIRM</name>
<dbReference type="InterPro" id="IPR041095">
    <property type="entry name" value="EFG_II"/>
</dbReference>
<dbReference type="SMART" id="SM00889">
    <property type="entry name" value="EFG_IV"/>
    <property type="match status" value="1"/>
</dbReference>
<dbReference type="EMBL" id="DVKI01000146">
    <property type="protein sequence ID" value="HIT17653.1"/>
    <property type="molecule type" value="Genomic_DNA"/>
</dbReference>
<dbReference type="GO" id="GO:0005525">
    <property type="term" value="F:GTP binding"/>
    <property type="evidence" value="ECO:0007669"/>
    <property type="project" value="UniProtKB-KW"/>
</dbReference>
<dbReference type="InterPro" id="IPR027417">
    <property type="entry name" value="P-loop_NTPase"/>
</dbReference>
<dbReference type="InterPro" id="IPR000640">
    <property type="entry name" value="EFG_V-like"/>
</dbReference>
<evidence type="ECO:0000259" key="3">
    <source>
        <dbReference type="PROSITE" id="PS51722"/>
    </source>
</evidence>
<dbReference type="AlphaFoldDB" id="A0A9D1GA52"/>
<dbReference type="InterPro" id="IPR020568">
    <property type="entry name" value="Ribosomal_Su5_D2-typ_SF"/>
</dbReference>
<dbReference type="Pfam" id="PF22042">
    <property type="entry name" value="EF-G_D2"/>
    <property type="match status" value="1"/>
</dbReference>
<comment type="caution">
    <text evidence="4">The sequence shown here is derived from an EMBL/GenBank/DDBJ whole genome shotgun (WGS) entry which is preliminary data.</text>
</comment>
<dbReference type="Gene3D" id="3.30.230.10">
    <property type="match status" value="1"/>
</dbReference>
<organism evidence="4 5">
    <name type="scientific">Candidatus Caccosoma faecigallinarum</name>
    <dbReference type="NCBI Taxonomy" id="2840720"/>
    <lineage>
        <taxon>Bacteria</taxon>
        <taxon>Bacillati</taxon>
        <taxon>Bacillota</taxon>
        <taxon>Bacillota incertae sedis</taxon>
        <taxon>Candidatus Caccosoma</taxon>
    </lineage>
</organism>
<keyword evidence="1" id="KW-0547">Nucleotide-binding</keyword>
<dbReference type="CDD" id="cd01434">
    <property type="entry name" value="EFG_mtEFG1_IV"/>
    <property type="match status" value="1"/>
</dbReference>
<sequence>MGKVYSPSNIKNIALLGHQGVGKTSLIESLLYVTNKINKKGHITEGTTISDYTKEEKKARISIYSTVVPVELESIKFNMLDTPGFFDYVGEVRASLSVASCAILIVDATKGVEVGTKKSWKRIQRYHLPAIILVNKTEKENANFDKVVGQLQEMMGNNAVPLVCPHGIASTFDGVIDVLNKEVSIYNDGKVISTTSTDQVDLQHAHLVEQIATHDDALTEKYLMEEEITQDELKEGLKHAVCSGHLYPILACSIRHNIGISKLLEVMEKYLPSADTRVVKDVAVDPNAPFSAQVFKTIVDPFVGKISYVIVRSGKLKRDLTIFNSTKQVKDKLGLVYTPFGKELNETTELVAGDIGVVTKVSSLETNDTFCDPNHEVVFDPIRFPQPIVYYGITVANKNDDAKVGEGLKKAAQEDLTISFERNPETKQLVVGCQGQMHIDTIIDKIKNTYNVSCSTEEAKVPYRETIKGFADVEGRHKKQSGGAGQYGVVKIKFEPSDKDFEFVNDVFGGAVPTNFIPAVEKGLIDSLKTGVLTGNPVIGIKATLYDGSYHPVDSNELSFKIAANLAFKEGCKKAKPVLLEPILDVSITVPSDFVGDVMSSVSKYRGTVGEMESVDDEQIIRASIPQVEFTKCVIELKTLTQAQAQFTSKFARYAEVPMMTAEKIIAAYKATVNE</sequence>
<dbReference type="Proteomes" id="UP000886893">
    <property type="component" value="Unassembled WGS sequence"/>
</dbReference>
<dbReference type="Pfam" id="PF03764">
    <property type="entry name" value="EFG_IV"/>
    <property type="match status" value="1"/>
</dbReference>
<evidence type="ECO:0000313" key="5">
    <source>
        <dbReference type="Proteomes" id="UP000886893"/>
    </source>
</evidence>
<dbReference type="InterPro" id="IPR009000">
    <property type="entry name" value="Transl_B-barrel_sf"/>
</dbReference>
<dbReference type="InterPro" id="IPR053905">
    <property type="entry name" value="EF-G-like_DII"/>
</dbReference>
<evidence type="ECO:0000256" key="1">
    <source>
        <dbReference type="ARBA" id="ARBA00022741"/>
    </source>
</evidence>
<dbReference type="Pfam" id="PF00679">
    <property type="entry name" value="EFG_C"/>
    <property type="match status" value="1"/>
</dbReference>
<dbReference type="InterPro" id="IPR005517">
    <property type="entry name" value="Transl_elong_EFG/EF2_IV"/>
</dbReference>
<dbReference type="Gene3D" id="3.40.50.300">
    <property type="entry name" value="P-loop containing nucleotide triphosphate hydrolases"/>
    <property type="match status" value="1"/>
</dbReference>
<dbReference type="Pfam" id="PF00009">
    <property type="entry name" value="GTP_EFTU"/>
    <property type="match status" value="1"/>
</dbReference>
<reference evidence="4" key="1">
    <citation type="submission" date="2020-10" db="EMBL/GenBank/DDBJ databases">
        <authorList>
            <person name="Gilroy R."/>
        </authorList>
    </citation>
    <scope>NUCLEOTIDE SEQUENCE</scope>
    <source>
        <strain evidence="4">14508</strain>
    </source>
</reference>
<dbReference type="PANTHER" id="PTHR43261:SF6">
    <property type="entry name" value="ELONGATION FACTOR G-LIKE PROTEIN"/>
    <property type="match status" value="1"/>
</dbReference>
<dbReference type="Gene3D" id="3.30.70.870">
    <property type="entry name" value="Elongation Factor G (Translational Gtpase), domain 3"/>
    <property type="match status" value="1"/>
</dbReference>
<keyword evidence="4" id="KW-0251">Elongation factor</keyword>
<dbReference type="InterPro" id="IPR047872">
    <property type="entry name" value="EFG_IV"/>
</dbReference>
<dbReference type="PANTHER" id="PTHR43261">
    <property type="entry name" value="TRANSLATION ELONGATION FACTOR G-RELATED"/>
    <property type="match status" value="1"/>
</dbReference>
<dbReference type="Pfam" id="PF14492">
    <property type="entry name" value="EFG_III"/>
    <property type="match status" value="1"/>
</dbReference>
<dbReference type="GO" id="GO:0003746">
    <property type="term" value="F:translation elongation factor activity"/>
    <property type="evidence" value="ECO:0007669"/>
    <property type="project" value="UniProtKB-KW"/>
</dbReference>
<dbReference type="SUPFAM" id="SSF54980">
    <property type="entry name" value="EF-G C-terminal domain-like"/>
    <property type="match status" value="2"/>
</dbReference>
<dbReference type="InterPro" id="IPR005225">
    <property type="entry name" value="Small_GTP-bd"/>
</dbReference>
<evidence type="ECO:0000313" key="4">
    <source>
        <dbReference type="EMBL" id="HIT17653.1"/>
    </source>
</evidence>
<dbReference type="SUPFAM" id="SSF50447">
    <property type="entry name" value="Translation proteins"/>
    <property type="match status" value="1"/>
</dbReference>
<dbReference type="InterPro" id="IPR035649">
    <property type="entry name" value="EFG_V"/>
</dbReference>
<dbReference type="NCBIfam" id="NF009381">
    <property type="entry name" value="PRK12740.1-5"/>
    <property type="match status" value="1"/>
</dbReference>
<dbReference type="SMART" id="SM00838">
    <property type="entry name" value="EFG_C"/>
    <property type="match status" value="1"/>
</dbReference>
<dbReference type="NCBIfam" id="TIGR00231">
    <property type="entry name" value="small_GTP"/>
    <property type="match status" value="1"/>
</dbReference>
<dbReference type="InterPro" id="IPR014721">
    <property type="entry name" value="Ribsml_uS5_D2-typ_fold_subgr"/>
</dbReference>
<dbReference type="SUPFAM" id="SSF52540">
    <property type="entry name" value="P-loop containing nucleoside triphosphate hydrolases"/>
    <property type="match status" value="1"/>
</dbReference>
<keyword evidence="2" id="KW-0342">GTP-binding</keyword>
<accession>A0A9D1GA52</accession>
<feature type="domain" description="Tr-type G" evidence="3">
    <location>
        <begin position="8"/>
        <end position="275"/>
    </location>
</feature>
<reference evidence="4" key="2">
    <citation type="journal article" date="2021" name="PeerJ">
        <title>Extensive microbial diversity within the chicken gut microbiome revealed by metagenomics and culture.</title>
        <authorList>
            <person name="Gilroy R."/>
            <person name="Ravi A."/>
            <person name="Getino M."/>
            <person name="Pursley I."/>
            <person name="Horton D.L."/>
            <person name="Alikhan N.F."/>
            <person name="Baker D."/>
            <person name="Gharbi K."/>
            <person name="Hall N."/>
            <person name="Watson M."/>
            <person name="Adriaenssens E.M."/>
            <person name="Foster-Nyarko E."/>
            <person name="Jarju S."/>
            <person name="Secka A."/>
            <person name="Antonio M."/>
            <person name="Oren A."/>
            <person name="Chaudhuri R.R."/>
            <person name="La Ragione R."/>
            <person name="Hildebrand F."/>
            <person name="Pallen M.J."/>
        </authorList>
    </citation>
    <scope>NUCLEOTIDE SEQUENCE</scope>
    <source>
        <strain evidence="4">14508</strain>
    </source>
</reference>
<dbReference type="GO" id="GO:0003924">
    <property type="term" value="F:GTPase activity"/>
    <property type="evidence" value="ECO:0007669"/>
    <property type="project" value="InterPro"/>
</dbReference>
<keyword evidence="4" id="KW-0648">Protein biosynthesis</keyword>
<dbReference type="Gene3D" id="2.40.30.10">
    <property type="entry name" value="Translation factors"/>
    <property type="match status" value="1"/>
</dbReference>
<proteinExistence type="predicted"/>
<dbReference type="InterPro" id="IPR035647">
    <property type="entry name" value="EFG_III/V"/>
</dbReference>
<dbReference type="CDD" id="cd03713">
    <property type="entry name" value="EFG_mtEFG_C"/>
    <property type="match status" value="1"/>
</dbReference>
<dbReference type="Gene3D" id="3.30.70.240">
    <property type="match status" value="1"/>
</dbReference>
<dbReference type="InterPro" id="IPR000795">
    <property type="entry name" value="T_Tr_GTP-bd_dom"/>
</dbReference>
<dbReference type="SUPFAM" id="SSF54211">
    <property type="entry name" value="Ribosomal protein S5 domain 2-like"/>
    <property type="match status" value="1"/>
</dbReference>
<gene>
    <name evidence="4" type="ORF">IAD04_04710</name>
</gene>
<dbReference type="GO" id="GO:0032790">
    <property type="term" value="P:ribosome disassembly"/>
    <property type="evidence" value="ECO:0007669"/>
    <property type="project" value="TreeGrafter"/>
</dbReference>